<organism evidence="1 2">
    <name type="scientific">Ensete ventricosum</name>
    <name type="common">Abyssinian banana</name>
    <name type="synonym">Musa ensete</name>
    <dbReference type="NCBI Taxonomy" id="4639"/>
    <lineage>
        <taxon>Eukaryota</taxon>
        <taxon>Viridiplantae</taxon>
        <taxon>Streptophyta</taxon>
        <taxon>Embryophyta</taxon>
        <taxon>Tracheophyta</taxon>
        <taxon>Spermatophyta</taxon>
        <taxon>Magnoliopsida</taxon>
        <taxon>Liliopsida</taxon>
        <taxon>Zingiberales</taxon>
        <taxon>Musaceae</taxon>
        <taxon>Ensete</taxon>
    </lineage>
</organism>
<accession>A0A426XBQ3</accession>
<sequence>MAEVSARLSSTRVRKSVLVEAWRKGVAHRAAVMGRAAVVRLTASRWIHLGCRCGCQPGAKIPLPWMTMWQSIWHEPG</sequence>
<gene>
    <name evidence="1" type="ORF">B296_00045740</name>
</gene>
<evidence type="ECO:0000313" key="1">
    <source>
        <dbReference type="EMBL" id="RRT36897.1"/>
    </source>
</evidence>
<dbReference type="EMBL" id="AMZH03022936">
    <property type="protein sequence ID" value="RRT36897.1"/>
    <property type="molecule type" value="Genomic_DNA"/>
</dbReference>
<name>A0A426XBQ3_ENSVE</name>
<reference evidence="1 2" key="1">
    <citation type="journal article" date="2014" name="Agronomy (Basel)">
        <title>A Draft Genome Sequence for Ensete ventricosum, the Drought-Tolerant Tree Against Hunger.</title>
        <authorList>
            <person name="Harrison J."/>
            <person name="Moore K.A."/>
            <person name="Paszkiewicz K."/>
            <person name="Jones T."/>
            <person name="Grant M."/>
            <person name="Ambacheew D."/>
            <person name="Muzemil S."/>
            <person name="Studholme D.J."/>
        </authorList>
    </citation>
    <scope>NUCLEOTIDE SEQUENCE [LARGE SCALE GENOMIC DNA]</scope>
</reference>
<protein>
    <submittedName>
        <fullName evidence="1">Uncharacterized protein</fullName>
    </submittedName>
</protein>
<dbReference type="Proteomes" id="UP000287651">
    <property type="component" value="Unassembled WGS sequence"/>
</dbReference>
<comment type="caution">
    <text evidence="1">The sequence shown here is derived from an EMBL/GenBank/DDBJ whole genome shotgun (WGS) entry which is preliminary data.</text>
</comment>
<evidence type="ECO:0000313" key="2">
    <source>
        <dbReference type="Proteomes" id="UP000287651"/>
    </source>
</evidence>
<proteinExistence type="predicted"/>
<dbReference type="AlphaFoldDB" id="A0A426XBQ3"/>